<dbReference type="EMBL" id="CP042304">
    <property type="protein sequence ID" value="QDZ12666.1"/>
    <property type="molecule type" value="Genomic_DNA"/>
</dbReference>
<comment type="similarity">
    <text evidence="1">Belongs to the short-chain dehydrogenases/reductases (SDR) family.</text>
</comment>
<keyword evidence="2" id="KW-0560">Oxidoreductase</keyword>
<gene>
    <name evidence="3" type="ORF">FPZ08_19095</name>
</gene>
<accession>A0A5B8LXC8</accession>
<dbReference type="GO" id="GO:0016616">
    <property type="term" value="F:oxidoreductase activity, acting on the CH-OH group of donors, NAD or NADP as acceptor"/>
    <property type="evidence" value="ECO:0007669"/>
    <property type="project" value="TreeGrafter"/>
</dbReference>
<dbReference type="PANTHER" id="PTHR42760">
    <property type="entry name" value="SHORT-CHAIN DEHYDROGENASES/REDUCTASES FAMILY MEMBER"/>
    <property type="match status" value="1"/>
</dbReference>
<dbReference type="PRINTS" id="PR00081">
    <property type="entry name" value="GDHRDH"/>
</dbReference>
<dbReference type="CDD" id="cd05233">
    <property type="entry name" value="SDR_c"/>
    <property type="match status" value="1"/>
</dbReference>
<dbReference type="InterPro" id="IPR020904">
    <property type="entry name" value="Sc_DH/Rdtase_CS"/>
</dbReference>
<evidence type="ECO:0000256" key="2">
    <source>
        <dbReference type="ARBA" id="ARBA00023002"/>
    </source>
</evidence>
<dbReference type="Proteomes" id="UP000315364">
    <property type="component" value="Chromosome"/>
</dbReference>
<dbReference type="Gene3D" id="3.40.50.720">
    <property type="entry name" value="NAD(P)-binding Rossmann-like Domain"/>
    <property type="match status" value="1"/>
</dbReference>
<evidence type="ECO:0000256" key="1">
    <source>
        <dbReference type="ARBA" id="ARBA00006484"/>
    </source>
</evidence>
<dbReference type="InterPro" id="IPR036291">
    <property type="entry name" value="NAD(P)-bd_dom_sf"/>
</dbReference>
<dbReference type="SUPFAM" id="SSF51735">
    <property type="entry name" value="NAD(P)-binding Rossmann-fold domains"/>
    <property type="match status" value="1"/>
</dbReference>
<dbReference type="FunFam" id="3.40.50.720:FF:000084">
    <property type="entry name" value="Short-chain dehydrogenase reductase"/>
    <property type="match status" value="1"/>
</dbReference>
<sequence length="252" mass="26106">MAPDRSIALVTGASGIAAATARYLSRQGLGVAALDRAPDNLAALGETIPDLLAIQHDLTEPDAAADAVAQVLARFGRIDVLVNVVGISGRRFGDGPVHSCTDEGWDTVMDTNLTTTFRMCRAALEPMMAAGHGSIVNTASVLGYAPAKLFATHAYAASKGAIIALTRTMAAYYADHGIRVNAVAPGLIETPMSLRAQGDEPTKAYIKHRQPLTGTFGSAEDVADAIGFLALDQSRFVTGTVLEVAGGWGVAG</sequence>
<evidence type="ECO:0000313" key="3">
    <source>
        <dbReference type="EMBL" id="QDZ12666.1"/>
    </source>
</evidence>
<dbReference type="InterPro" id="IPR002347">
    <property type="entry name" value="SDR_fam"/>
</dbReference>
<keyword evidence="4" id="KW-1185">Reference proteome</keyword>
<dbReference type="PANTHER" id="PTHR42760:SF133">
    <property type="entry name" value="3-OXOACYL-[ACYL-CARRIER-PROTEIN] REDUCTASE"/>
    <property type="match status" value="1"/>
</dbReference>
<dbReference type="PROSITE" id="PS00061">
    <property type="entry name" value="ADH_SHORT"/>
    <property type="match status" value="1"/>
</dbReference>
<proteinExistence type="inferred from homology"/>
<dbReference type="PRINTS" id="PR00080">
    <property type="entry name" value="SDRFAMILY"/>
</dbReference>
<organism evidence="3 4">
    <name type="scientific">Devosia ginsengisoli</name>
    <dbReference type="NCBI Taxonomy" id="400770"/>
    <lineage>
        <taxon>Bacteria</taxon>
        <taxon>Pseudomonadati</taxon>
        <taxon>Pseudomonadota</taxon>
        <taxon>Alphaproteobacteria</taxon>
        <taxon>Hyphomicrobiales</taxon>
        <taxon>Devosiaceae</taxon>
        <taxon>Devosia</taxon>
    </lineage>
</organism>
<reference evidence="3 4" key="1">
    <citation type="submission" date="2019-07" db="EMBL/GenBank/DDBJ databases">
        <title>Full genome sequence of Devosia sp. Gsoil 520.</title>
        <authorList>
            <person name="Im W.-T."/>
        </authorList>
    </citation>
    <scope>NUCLEOTIDE SEQUENCE [LARGE SCALE GENOMIC DNA]</scope>
    <source>
        <strain evidence="3 4">Gsoil 520</strain>
    </source>
</reference>
<dbReference type="AlphaFoldDB" id="A0A5B8LXC8"/>
<protein>
    <submittedName>
        <fullName evidence="3">SDR family oxidoreductase</fullName>
    </submittedName>
</protein>
<dbReference type="OrthoDB" id="9810734at2"/>
<dbReference type="RefSeq" id="WP_146291898.1">
    <property type="nucleotide sequence ID" value="NZ_CP042304.1"/>
</dbReference>
<dbReference type="KEGG" id="dea:FPZ08_19095"/>
<evidence type="ECO:0000313" key="4">
    <source>
        <dbReference type="Proteomes" id="UP000315364"/>
    </source>
</evidence>
<dbReference type="Pfam" id="PF13561">
    <property type="entry name" value="adh_short_C2"/>
    <property type="match status" value="1"/>
</dbReference>
<name>A0A5B8LXC8_9HYPH</name>